<evidence type="ECO:0000256" key="1">
    <source>
        <dbReference type="ARBA" id="ARBA00022803"/>
    </source>
</evidence>
<feature type="compositionally biased region" description="Low complexity" evidence="4">
    <location>
        <begin position="208"/>
        <end position="224"/>
    </location>
</feature>
<organism evidence="5 6">
    <name type="scientific">Aureobasidium pullulans EXF-150</name>
    <dbReference type="NCBI Taxonomy" id="1043002"/>
    <lineage>
        <taxon>Eukaryota</taxon>
        <taxon>Fungi</taxon>
        <taxon>Dikarya</taxon>
        <taxon>Ascomycota</taxon>
        <taxon>Pezizomycotina</taxon>
        <taxon>Dothideomycetes</taxon>
        <taxon>Dothideomycetidae</taxon>
        <taxon>Dothideales</taxon>
        <taxon>Saccotheciaceae</taxon>
        <taxon>Aureobasidium</taxon>
    </lineage>
</organism>
<dbReference type="Proteomes" id="UP000030706">
    <property type="component" value="Unassembled WGS sequence"/>
</dbReference>
<dbReference type="OrthoDB" id="329563at2759"/>
<accession>A0A074XAS5</accession>
<dbReference type="GO" id="GO:0005737">
    <property type="term" value="C:cytoplasm"/>
    <property type="evidence" value="ECO:0007669"/>
    <property type="project" value="TreeGrafter"/>
</dbReference>
<dbReference type="AlphaFoldDB" id="A0A074XAS5"/>
<dbReference type="GO" id="GO:0007091">
    <property type="term" value="P:metaphase/anaphase transition of mitotic cell cycle"/>
    <property type="evidence" value="ECO:0007669"/>
    <property type="project" value="TreeGrafter"/>
</dbReference>
<feature type="region of interest" description="Disordered" evidence="4">
    <location>
        <begin position="202"/>
        <end position="240"/>
    </location>
</feature>
<proteinExistence type="inferred from homology"/>
<dbReference type="Pfam" id="PF13181">
    <property type="entry name" value="TPR_8"/>
    <property type="match status" value="1"/>
</dbReference>
<comment type="similarity">
    <text evidence="2">Belongs to the APC3/CDC27 family.</text>
</comment>
<dbReference type="RefSeq" id="XP_029758792.1">
    <property type="nucleotide sequence ID" value="XM_029900926.1"/>
</dbReference>
<reference evidence="5 6" key="1">
    <citation type="journal article" date="2014" name="BMC Genomics">
        <title>Genome sequencing of four Aureobasidium pullulans varieties: biotechnological potential, stress tolerance, and description of new species.</title>
        <authorList>
            <person name="Gostin Ar C."/>
            <person name="Ohm R.A."/>
            <person name="Kogej T."/>
            <person name="Sonjak S."/>
            <person name="Turk M."/>
            <person name="Zajc J."/>
            <person name="Zalar P."/>
            <person name="Grube M."/>
            <person name="Sun H."/>
            <person name="Han J."/>
            <person name="Sharma A."/>
            <person name="Chiniquy J."/>
            <person name="Ngan C.Y."/>
            <person name="Lipzen A."/>
            <person name="Barry K."/>
            <person name="Grigoriev I.V."/>
            <person name="Gunde-Cimerman N."/>
        </authorList>
    </citation>
    <scope>NUCLEOTIDE SEQUENCE [LARGE SCALE GENOMIC DNA]</scope>
    <source>
        <strain evidence="5 6">EXF-150</strain>
    </source>
</reference>
<feature type="compositionally biased region" description="Polar residues" evidence="4">
    <location>
        <begin position="262"/>
        <end position="280"/>
    </location>
</feature>
<evidence type="ECO:0000256" key="2">
    <source>
        <dbReference type="ARBA" id="ARBA00038210"/>
    </source>
</evidence>
<dbReference type="PANTHER" id="PTHR12558">
    <property type="entry name" value="CELL DIVISION CYCLE 16,23,27"/>
    <property type="match status" value="1"/>
</dbReference>
<feature type="compositionally biased region" description="Polar residues" evidence="4">
    <location>
        <begin position="367"/>
        <end position="410"/>
    </location>
</feature>
<dbReference type="Pfam" id="PF13432">
    <property type="entry name" value="TPR_16"/>
    <property type="match status" value="1"/>
</dbReference>
<dbReference type="EMBL" id="KL584987">
    <property type="protein sequence ID" value="KEQ82605.1"/>
    <property type="molecule type" value="Genomic_DNA"/>
</dbReference>
<dbReference type="HOGENOM" id="CLU_008850_1_0_1"/>
<evidence type="ECO:0000313" key="5">
    <source>
        <dbReference type="EMBL" id="KEQ82605.1"/>
    </source>
</evidence>
<dbReference type="GO" id="GO:0051301">
    <property type="term" value="P:cell division"/>
    <property type="evidence" value="ECO:0007669"/>
    <property type="project" value="TreeGrafter"/>
</dbReference>
<dbReference type="InterPro" id="IPR019734">
    <property type="entry name" value="TPR_rpt"/>
</dbReference>
<dbReference type="GO" id="GO:0031145">
    <property type="term" value="P:anaphase-promoting complex-dependent catabolic process"/>
    <property type="evidence" value="ECO:0007669"/>
    <property type="project" value="TreeGrafter"/>
</dbReference>
<sequence length="817" mass="89422">MSHNSTLAVTQLKQLIYYHLDNESPDNANFLAGRLIAIDPRNPDSSHLLALTNYRLRRFKAAYDCSQKNGASGRHLGCAYVLALACQELGKHNEGISALEKARSLWQGRNHWGKHTESSTRHTPDAAAVNTLLGKLWRGHGDSRRAGDCYIEAHKSNPFTWEVFQGLCDLGADIDMSSSFRMTPDLASAISSASATIPHQEVVKDEPPNNSAPSNSNNINNIHNLTPTNDPFNPSKNGGDLVAQAQSNFLLPKIKSKGIFGNNMSKPTNQPTWETPTANGMSGDEDVEMGGVPQETAVAEEPSAPAAPTRRSRTALQRLGLDAGKDSQKARSGTIRGQVKPSSEVVDADDATNAAQSRRTQHKRTISGHSAQVTDAETITSAPRRSNRLFSQITGSKTTSRMPADSNSLTAAKRDEVKKAKATGTKGRGPAQVGRVVSGNRKVMPPNPGEAKDTRAPSRSSAAPPMPTQKQALESTAAIEMASTESLLSTFRSLGAAYYLLSRYQVSSAINAFKALPSAHRETPWVLAQLGKAYYEAAEYSSAEICFAKILKLQPTRIEDMEVYSTVLWQLKKPVQLAFLAHNLRDLDFNSPQTWCAVGNAFSLSREHEQAIACFKRATQVDPEFSYAWTLMGHELLTNEEFDAALASFRKGVGSERRGFGAWYGLGKCYERMGKWDEAQRHYRIAFGINPSNPVLAVCIGVIMEKLHQPQKALSQYTLALNLAPNSALARFKKARVLMSLRLYADALVELEVLKNLAPEEANVFFLLGKCFKGLGRRADSVRTFTTALNLDAKASQYIKEAMEALDDSDDDDMDDD</sequence>
<dbReference type="PROSITE" id="PS50005">
    <property type="entry name" value="TPR"/>
    <property type="match status" value="3"/>
</dbReference>
<feature type="repeat" description="TPR" evidence="3">
    <location>
        <begin position="660"/>
        <end position="693"/>
    </location>
</feature>
<feature type="repeat" description="TPR" evidence="3">
    <location>
        <begin position="592"/>
        <end position="625"/>
    </location>
</feature>
<keyword evidence="6" id="KW-1185">Reference proteome</keyword>
<feature type="repeat" description="TPR" evidence="3">
    <location>
        <begin position="524"/>
        <end position="557"/>
    </location>
</feature>
<dbReference type="InterPro" id="IPR011990">
    <property type="entry name" value="TPR-like_helical_dom_sf"/>
</dbReference>
<dbReference type="Pfam" id="PF12895">
    <property type="entry name" value="ANAPC3"/>
    <property type="match status" value="1"/>
</dbReference>
<evidence type="ECO:0000256" key="3">
    <source>
        <dbReference type="PROSITE-ProRule" id="PRU00339"/>
    </source>
</evidence>
<protein>
    <submittedName>
        <fullName evidence="5">TPR-like protein</fullName>
    </submittedName>
</protein>
<feature type="region of interest" description="Disordered" evidence="4">
    <location>
        <begin position="257"/>
        <end position="289"/>
    </location>
</feature>
<dbReference type="GeneID" id="40743232"/>
<name>A0A074XAS5_AURPU</name>
<feature type="region of interest" description="Disordered" evidence="4">
    <location>
        <begin position="320"/>
        <end position="468"/>
    </location>
</feature>
<keyword evidence="1 3" id="KW-0802">TPR repeat</keyword>
<dbReference type="PANTHER" id="PTHR12558:SF13">
    <property type="entry name" value="CELL DIVISION CYCLE PROTEIN 27 HOMOLOG"/>
    <property type="match status" value="1"/>
</dbReference>
<dbReference type="SUPFAM" id="SSF48452">
    <property type="entry name" value="TPR-like"/>
    <property type="match status" value="3"/>
</dbReference>
<feature type="compositionally biased region" description="Polar residues" evidence="4">
    <location>
        <begin position="225"/>
        <end position="236"/>
    </location>
</feature>
<dbReference type="STRING" id="1043002.A0A074XAS5"/>
<dbReference type="Gene3D" id="1.25.40.10">
    <property type="entry name" value="Tetratricopeptide repeat domain"/>
    <property type="match status" value="4"/>
</dbReference>
<evidence type="ECO:0000313" key="6">
    <source>
        <dbReference type="Proteomes" id="UP000030706"/>
    </source>
</evidence>
<dbReference type="SMART" id="SM00028">
    <property type="entry name" value="TPR"/>
    <property type="match status" value="8"/>
</dbReference>
<gene>
    <name evidence="5" type="ORF">M438DRAFT_277405</name>
</gene>
<evidence type="ECO:0000256" key="4">
    <source>
        <dbReference type="SAM" id="MobiDB-lite"/>
    </source>
</evidence>
<dbReference type="GO" id="GO:0016567">
    <property type="term" value="P:protein ubiquitination"/>
    <property type="evidence" value="ECO:0007669"/>
    <property type="project" value="TreeGrafter"/>
</dbReference>
<dbReference type="GO" id="GO:0005680">
    <property type="term" value="C:anaphase-promoting complex"/>
    <property type="evidence" value="ECO:0007669"/>
    <property type="project" value="TreeGrafter"/>
</dbReference>